<reference evidence="6" key="1">
    <citation type="submission" date="2023-03" db="EMBL/GenBank/DDBJ databases">
        <title>Chromosome-scale reference genome and RAD-based genetic map of yellow starthistle (Centaurea solstitialis) reveal putative structural variation and QTLs associated with invader traits.</title>
        <authorList>
            <person name="Reatini B."/>
            <person name="Cang F.A."/>
            <person name="Jiang Q."/>
            <person name="Mckibben M.T.W."/>
            <person name="Barker M.S."/>
            <person name="Rieseberg L.H."/>
            <person name="Dlugosch K.M."/>
        </authorList>
    </citation>
    <scope>NUCLEOTIDE SEQUENCE</scope>
    <source>
        <strain evidence="6">CAN-66</strain>
        <tissue evidence="6">Leaf</tissue>
    </source>
</reference>
<keyword evidence="4 5" id="KW-0732">Signal</keyword>
<gene>
    <name evidence="6" type="ORF">OSB04_010713</name>
</gene>
<dbReference type="GO" id="GO:0005576">
    <property type="term" value="C:extracellular region"/>
    <property type="evidence" value="ECO:0007669"/>
    <property type="project" value="UniProtKB-SubCell"/>
</dbReference>
<dbReference type="PANTHER" id="PTHR33191">
    <property type="entry name" value="RIPENING-RELATED PROTEIN 2-RELATED"/>
    <property type="match status" value="1"/>
</dbReference>
<evidence type="ECO:0000256" key="1">
    <source>
        <dbReference type="ARBA" id="ARBA00004613"/>
    </source>
</evidence>
<comment type="similarity">
    <text evidence="2">Belongs to the kiwellin family.</text>
</comment>
<feature type="chain" id="PRO_5041281878" description="RlpA-like double-psi beta-barrel domain-containing protein" evidence="5">
    <location>
        <begin position="26"/>
        <end position="134"/>
    </location>
</feature>
<keyword evidence="3" id="KW-0964">Secreted</keyword>
<dbReference type="PANTHER" id="PTHR33191:SF85">
    <property type="entry name" value="RLPA-LIKE PROTEIN DOUBLE-PSI BETA-BARREL DOMAIN-CONTAINING PROTEIN"/>
    <property type="match status" value="1"/>
</dbReference>
<proteinExistence type="inferred from homology"/>
<feature type="signal peptide" evidence="5">
    <location>
        <begin position="1"/>
        <end position="25"/>
    </location>
</feature>
<protein>
    <recommendedName>
        <fullName evidence="8">RlpA-like double-psi beta-barrel domain-containing protein</fullName>
    </recommendedName>
</protein>
<comment type="caution">
    <text evidence="6">The sequence shown here is derived from an EMBL/GenBank/DDBJ whole genome shotgun (WGS) entry which is preliminary data.</text>
</comment>
<organism evidence="6 7">
    <name type="scientific">Centaurea solstitialis</name>
    <name type="common">yellow star-thistle</name>
    <dbReference type="NCBI Taxonomy" id="347529"/>
    <lineage>
        <taxon>Eukaryota</taxon>
        <taxon>Viridiplantae</taxon>
        <taxon>Streptophyta</taxon>
        <taxon>Embryophyta</taxon>
        <taxon>Tracheophyta</taxon>
        <taxon>Spermatophyta</taxon>
        <taxon>Magnoliopsida</taxon>
        <taxon>eudicotyledons</taxon>
        <taxon>Gunneridae</taxon>
        <taxon>Pentapetalae</taxon>
        <taxon>asterids</taxon>
        <taxon>campanulids</taxon>
        <taxon>Asterales</taxon>
        <taxon>Asteraceae</taxon>
        <taxon>Carduoideae</taxon>
        <taxon>Cardueae</taxon>
        <taxon>Centaureinae</taxon>
        <taxon>Centaurea</taxon>
    </lineage>
</organism>
<evidence type="ECO:0000256" key="2">
    <source>
        <dbReference type="ARBA" id="ARBA00005592"/>
    </source>
</evidence>
<dbReference type="InterPro" id="IPR036908">
    <property type="entry name" value="RlpA-like_sf"/>
</dbReference>
<dbReference type="Proteomes" id="UP001172457">
    <property type="component" value="Chromosome 3"/>
</dbReference>
<name>A0AA38WNF0_9ASTR</name>
<dbReference type="InterPro" id="IPR039271">
    <property type="entry name" value="Kiwellin-like"/>
</dbReference>
<evidence type="ECO:0000313" key="6">
    <source>
        <dbReference type="EMBL" id="KAJ9556099.1"/>
    </source>
</evidence>
<dbReference type="Pfam" id="PF24300">
    <property type="entry name" value="KWL1"/>
    <property type="match status" value="1"/>
</dbReference>
<evidence type="ECO:0000256" key="4">
    <source>
        <dbReference type="ARBA" id="ARBA00022729"/>
    </source>
</evidence>
<dbReference type="PROSITE" id="PS51257">
    <property type="entry name" value="PROKAR_LIPOPROTEIN"/>
    <property type="match status" value="1"/>
</dbReference>
<dbReference type="AlphaFoldDB" id="A0AA38WNF0"/>
<comment type="subcellular location">
    <subcellularLocation>
        <location evidence="1">Secreted</location>
    </subcellularLocation>
</comment>
<sequence>MKQSTTNFLIIFSVLVTLFISCITAQPSNTDATMTINSFEKGGGSGACECDGKYHSNDTPIVALSTPWYEHGKRCFRYINIYYKDRSTQAMVVDECDTSKGCQNDIVDASKAVWTALAVPGSEWGETKVTWSDA</sequence>
<evidence type="ECO:0000313" key="7">
    <source>
        <dbReference type="Proteomes" id="UP001172457"/>
    </source>
</evidence>
<keyword evidence="7" id="KW-1185">Reference proteome</keyword>
<dbReference type="SUPFAM" id="SSF50685">
    <property type="entry name" value="Barwin-like endoglucanases"/>
    <property type="match status" value="1"/>
</dbReference>
<dbReference type="Gene3D" id="2.40.40.10">
    <property type="entry name" value="RlpA-like domain"/>
    <property type="match status" value="1"/>
</dbReference>
<dbReference type="CDD" id="cd22270">
    <property type="entry name" value="DPBB_kiwellin-like"/>
    <property type="match status" value="1"/>
</dbReference>
<accession>A0AA38WNF0</accession>
<evidence type="ECO:0000256" key="3">
    <source>
        <dbReference type="ARBA" id="ARBA00022525"/>
    </source>
</evidence>
<evidence type="ECO:0000256" key="5">
    <source>
        <dbReference type="SAM" id="SignalP"/>
    </source>
</evidence>
<dbReference type="EMBL" id="JARYMX010000003">
    <property type="protein sequence ID" value="KAJ9556099.1"/>
    <property type="molecule type" value="Genomic_DNA"/>
</dbReference>
<evidence type="ECO:0008006" key="8">
    <source>
        <dbReference type="Google" id="ProtNLM"/>
    </source>
</evidence>